<accession>A0A6D2KWG8</accession>
<dbReference type="InterPro" id="IPR032675">
    <property type="entry name" value="LRR_dom_sf"/>
</dbReference>
<name>A0A6D2KWG8_9BRAS</name>
<dbReference type="Gene3D" id="3.80.10.10">
    <property type="entry name" value="Ribonuclease Inhibitor"/>
    <property type="match status" value="1"/>
</dbReference>
<organism evidence="3 4">
    <name type="scientific">Microthlaspi erraticum</name>
    <dbReference type="NCBI Taxonomy" id="1685480"/>
    <lineage>
        <taxon>Eukaryota</taxon>
        <taxon>Viridiplantae</taxon>
        <taxon>Streptophyta</taxon>
        <taxon>Embryophyta</taxon>
        <taxon>Tracheophyta</taxon>
        <taxon>Spermatophyta</taxon>
        <taxon>Magnoliopsida</taxon>
        <taxon>eudicotyledons</taxon>
        <taxon>Gunneridae</taxon>
        <taxon>Pentapetalae</taxon>
        <taxon>rosids</taxon>
        <taxon>malvids</taxon>
        <taxon>Brassicales</taxon>
        <taxon>Brassicaceae</taxon>
        <taxon>Coluteocarpeae</taxon>
        <taxon>Microthlaspi</taxon>
    </lineage>
</organism>
<dbReference type="SMART" id="SM00579">
    <property type="entry name" value="FBD"/>
    <property type="match status" value="1"/>
</dbReference>
<dbReference type="CDD" id="cd22160">
    <property type="entry name" value="F-box_AtFBL13-like"/>
    <property type="match status" value="1"/>
</dbReference>
<dbReference type="Gene3D" id="1.20.1280.50">
    <property type="match status" value="1"/>
</dbReference>
<feature type="domain" description="F-box" evidence="1">
    <location>
        <begin position="6"/>
        <end position="54"/>
    </location>
</feature>
<proteinExistence type="predicted"/>
<dbReference type="AlphaFoldDB" id="A0A6D2KWG8"/>
<dbReference type="PANTHER" id="PTHR31293:SF12">
    <property type="entry name" value="RNI-LIKE SUPERFAMILY PROTEIN"/>
    <property type="match status" value="1"/>
</dbReference>
<dbReference type="Proteomes" id="UP000467841">
    <property type="component" value="Unassembled WGS sequence"/>
</dbReference>
<dbReference type="InterPro" id="IPR036047">
    <property type="entry name" value="F-box-like_dom_sf"/>
</dbReference>
<dbReference type="PANTHER" id="PTHR31293">
    <property type="entry name" value="RNI-LIKE SUPERFAMILY PROTEIN"/>
    <property type="match status" value="1"/>
</dbReference>
<dbReference type="Pfam" id="PF24758">
    <property type="entry name" value="LRR_At5g56370"/>
    <property type="match status" value="1"/>
</dbReference>
<dbReference type="EMBL" id="CACVBM020000244">
    <property type="protein sequence ID" value="CAA7016702.1"/>
    <property type="molecule type" value="Genomic_DNA"/>
</dbReference>
<dbReference type="OrthoDB" id="612216at2759"/>
<sequence length="482" mass="54535">MEDCCKDVINGLPDNLLCQILSNLSTKEAALTSLLSKRWRYLFALVPNLDFDDLSSLHPEIMMQDHTSFIDFVDRVLKLRGKDHVNKLSLKCGDGIEDEDVFPWISNALRHGVSDLSLLVSPTLVDWLPSKIFTSKTLVRLKIRGPRVKLRNVRLPRLRTLDLDSVVFEEGEIGFAKLLSGCPVLEELGLANLAWWDSCSVSSKILKRLTLCCPNYDKNRKSVSFNTPNVVYFKYSDTIAQNYPIVNFDSLVEASISIRMTKDQRDSVRNASDVDEEITEMVGNATVFLMGICNVKTLYLSYETLEMLNFCYEAIPVFNKLTHLTIDSSNPEVGWESLPDLLKNCPNLETLVFHGLHHKVTDRCGDVCLCQGLEKCTSSLSQCPVKFLTIMKFGEAYDEGEDLNMEIEMEKIKHFLKKMTNLEKLVINYNTSVENDLVEVSSQLQMLPEVASLKCKIQVISDNLSLSPTFLISLSMKYGLLL</sequence>
<dbReference type="InterPro" id="IPR001810">
    <property type="entry name" value="F-box_dom"/>
</dbReference>
<evidence type="ECO:0000313" key="2">
    <source>
        <dbReference type="EMBL" id="CAA7016702.1"/>
    </source>
</evidence>
<evidence type="ECO:0000313" key="3">
    <source>
        <dbReference type="EMBL" id="CAA7056501.1"/>
    </source>
</evidence>
<dbReference type="InterPro" id="IPR055411">
    <property type="entry name" value="LRR_FXL15/At3g58940/PEG3-like"/>
</dbReference>
<dbReference type="SMART" id="SM00256">
    <property type="entry name" value="FBOX"/>
    <property type="match status" value="1"/>
</dbReference>
<gene>
    <name evidence="2" type="ORF">MERR_LOCUS3937</name>
    <name evidence="3" type="ORF">MERR_LOCUS43737</name>
</gene>
<dbReference type="InterPro" id="IPR006566">
    <property type="entry name" value="FBD"/>
</dbReference>
<protein>
    <recommendedName>
        <fullName evidence="1">F-box domain-containing protein</fullName>
    </recommendedName>
</protein>
<dbReference type="InterPro" id="IPR053781">
    <property type="entry name" value="F-box_AtFBL13-like"/>
</dbReference>
<dbReference type="EMBL" id="CACVBM020001641">
    <property type="protein sequence ID" value="CAA7056501.1"/>
    <property type="molecule type" value="Genomic_DNA"/>
</dbReference>
<reference evidence="3 4" key="1">
    <citation type="submission" date="2020-01" db="EMBL/GenBank/DDBJ databases">
        <authorList>
            <person name="Mishra B."/>
        </authorList>
    </citation>
    <scope>NUCLEOTIDE SEQUENCE [LARGE SCALE GENOMIC DNA]</scope>
</reference>
<dbReference type="SUPFAM" id="SSF52047">
    <property type="entry name" value="RNI-like"/>
    <property type="match status" value="1"/>
</dbReference>
<evidence type="ECO:0000313" key="4">
    <source>
        <dbReference type="Proteomes" id="UP000467841"/>
    </source>
</evidence>
<dbReference type="InterPro" id="IPR055294">
    <property type="entry name" value="FBL60-like"/>
</dbReference>
<evidence type="ECO:0000259" key="1">
    <source>
        <dbReference type="PROSITE" id="PS50181"/>
    </source>
</evidence>
<keyword evidence="4" id="KW-1185">Reference proteome</keyword>
<dbReference type="SUPFAM" id="SSF81383">
    <property type="entry name" value="F-box domain"/>
    <property type="match status" value="1"/>
</dbReference>
<dbReference type="PROSITE" id="PS50181">
    <property type="entry name" value="FBOX"/>
    <property type="match status" value="1"/>
</dbReference>
<dbReference type="Pfam" id="PF00646">
    <property type="entry name" value="F-box"/>
    <property type="match status" value="1"/>
</dbReference>